<dbReference type="GO" id="GO:0005509">
    <property type="term" value="F:calcium ion binding"/>
    <property type="evidence" value="ECO:0007669"/>
    <property type="project" value="InterPro"/>
</dbReference>
<dbReference type="PANTHER" id="PTHR10502:SF102">
    <property type="entry name" value="ANNEXIN B11"/>
    <property type="match status" value="1"/>
</dbReference>
<dbReference type="GO" id="GO:0005886">
    <property type="term" value="C:plasma membrane"/>
    <property type="evidence" value="ECO:0007669"/>
    <property type="project" value="TreeGrafter"/>
</dbReference>
<sequence>MKAQSQNIPVLRATVSVIQLLKFGDHWPNSVFKRSIFILQLYITRLDDASRLVNISKYCQNQIFLKDWFNQLIQLFLLSYQIYLNLKCYFFKVIIIHTIFMRGCHEHHPFFGHDNEDSGKIKRIVSEIAEACKGAGTDEKQLIRVTAECNAMERDAVCKLFSQQKGKSLNGLLQKELSGNLEKLFTAMYTQRYVFWAEQIHEAVKGAGTNEKKLIDLLVSCADNEYREVDRVYTQLYKRCIHETVSSECGASNWGKLMKAWLKNENAFQGSPQHLAEALFAAAKGAGTDEEVFTHILTSVTHQTYQAVDAEFSRLYQKSLRSVIKSEFTGKAEYAYLAVHDYLVDPIRFVANMLSESMKGAGTNDDKLIYTTVLHSDWCGPYIERAYDMMGFGNLKKDIKRDLTGKYEDAILALWHL</sequence>
<dbReference type="PANTHER" id="PTHR10502">
    <property type="entry name" value="ANNEXIN"/>
    <property type="match status" value="1"/>
</dbReference>
<keyword evidence="3" id="KW-0041">Annexin</keyword>
<dbReference type="SMART" id="SM00335">
    <property type="entry name" value="ANX"/>
    <property type="match status" value="4"/>
</dbReference>
<proteinExistence type="inferred from homology"/>
<accession>A0A142C680</accession>
<dbReference type="AlphaFoldDB" id="A0A142C680"/>
<name>A0A142C680_SPIVO</name>
<organism evidence="4">
    <name type="scientific">Spironucleus vortens</name>
    <dbReference type="NCBI Taxonomy" id="58336"/>
    <lineage>
        <taxon>Eukaryota</taxon>
        <taxon>Metamonada</taxon>
        <taxon>Diplomonadida</taxon>
        <taxon>Hexamitidae</taxon>
        <taxon>Hexamitinae</taxon>
        <taxon>Spironucleus</taxon>
    </lineage>
</organism>
<dbReference type="GO" id="GO:0005737">
    <property type="term" value="C:cytoplasm"/>
    <property type="evidence" value="ECO:0007669"/>
    <property type="project" value="TreeGrafter"/>
</dbReference>
<reference evidence="4" key="1">
    <citation type="submission" date="2015-12" db="EMBL/GenBank/DDBJ databases">
        <title>Comparative cell biology and evolution of annexins in diplomonads.</title>
        <authorList>
            <person name="Einarsson E."/>
            <person name="Astvaldsson A."/>
            <person name="Hultenby K."/>
            <person name="Andersson J.O."/>
            <person name="Svard S.G."/>
            <person name="Jerlstrom-Hultqvist J."/>
        </authorList>
    </citation>
    <scope>NUCLEOTIDE SEQUENCE</scope>
</reference>
<evidence type="ECO:0000256" key="3">
    <source>
        <dbReference type="ARBA" id="ARBA00023216"/>
    </source>
</evidence>
<dbReference type="InterPro" id="IPR037104">
    <property type="entry name" value="Annexin_sf"/>
</dbReference>
<dbReference type="Pfam" id="PF00191">
    <property type="entry name" value="Annexin"/>
    <property type="match status" value="4"/>
</dbReference>
<dbReference type="InterPro" id="IPR018502">
    <property type="entry name" value="Annexin_repeat"/>
</dbReference>
<evidence type="ECO:0000256" key="1">
    <source>
        <dbReference type="ARBA" id="ARBA00007831"/>
    </source>
</evidence>
<keyword evidence="2" id="KW-0677">Repeat</keyword>
<dbReference type="GO" id="GO:0001786">
    <property type="term" value="F:phosphatidylserine binding"/>
    <property type="evidence" value="ECO:0007669"/>
    <property type="project" value="TreeGrafter"/>
</dbReference>
<dbReference type="PROSITE" id="PS51897">
    <property type="entry name" value="ANNEXIN_2"/>
    <property type="match status" value="4"/>
</dbReference>
<dbReference type="Gene3D" id="1.10.220.10">
    <property type="entry name" value="Annexin"/>
    <property type="match status" value="4"/>
</dbReference>
<comment type="similarity">
    <text evidence="1">Belongs to the annexin family.</text>
</comment>
<protein>
    <submittedName>
        <fullName evidence="4">Annexin 12</fullName>
    </submittedName>
</protein>
<dbReference type="PRINTS" id="PR00196">
    <property type="entry name" value="ANNEXIN"/>
</dbReference>
<dbReference type="GO" id="GO:0005544">
    <property type="term" value="F:calcium-dependent phospholipid binding"/>
    <property type="evidence" value="ECO:0007669"/>
    <property type="project" value="InterPro"/>
</dbReference>
<evidence type="ECO:0000313" key="4">
    <source>
        <dbReference type="EMBL" id="AMP46331.1"/>
    </source>
</evidence>
<dbReference type="InterPro" id="IPR001464">
    <property type="entry name" value="Annexin"/>
</dbReference>
<dbReference type="EMBL" id="KU341450">
    <property type="protein sequence ID" value="AMP46331.1"/>
    <property type="molecule type" value="Genomic_DNA"/>
</dbReference>
<dbReference type="SUPFAM" id="SSF47874">
    <property type="entry name" value="Annexin"/>
    <property type="match status" value="1"/>
</dbReference>
<evidence type="ECO:0000256" key="2">
    <source>
        <dbReference type="ARBA" id="ARBA00022737"/>
    </source>
</evidence>